<gene>
    <name evidence="1" type="ORF">HGRIS_012494</name>
</gene>
<dbReference type="Proteomes" id="UP001556367">
    <property type="component" value="Unassembled WGS sequence"/>
</dbReference>
<sequence length="178" mass="19563">MYPVVGTDIRHGAVSLWFSASSHSDVLRRPTHPDGGSQVPISGSTLKSRTILSEIVAGCLPKGYRDYAVQHFPDIYFARPTGSVLEVATTQSISDEASLRYTAPNIGYYLCAISSEYILKPKRAKFGRGTGRLPFQISTSSGLRKHRRINQVDISLPQSRQARVNCRIRNNGGCPPSQ</sequence>
<keyword evidence="2" id="KW-1185">Reference proteome</keyword>
<organism evidence="1 2">
    <name type="scientific">Hohenbuehelia grisea</name>
    <dbReference type="NCBI Taxonomy" id="104357"/>
    <lineage>
        <taxon>Eukaryota</taxon>
        <taxon>Fungi</taxon>
        <taxon>Dikarya</taxon>
        <taxon>Basidiomycota</taxon>
        <taxon>Agaricomycotina</taxon>
        <taxon>Agaricomycetes</taxon>
        <taxon>Agaricomycetidae</taxon>
        <taxon>Agaricales</taxon>
        <taxon>Pleurotineae</taxon>
        <taxon>Pleurotaceae</taxon>
        <taxon>Hohenbuehelia</taxon>
    </lineage>
</organism>
<proteinExistence type="predicted"/>
<reference evidence="2" key="1">
    <citation type="submission" date="2024-06" db="EMBL/GenBank/DDBJ databases">
        <title>Multi-omics analyses provide insights into the biosynthesis of the anticancer antibiotic pleurotin in Hohenbuehelia grisea.</title>
        <authorList>
            <person name="Weaver J.A."/>
            <person name="Alberti F."/>
        </authorList>
    </citation>
    <scope>NUCLEOTIDE SEQUENCE [LARGE SCALE GENOMIC DNA]</scope>
    <source>
        <strain evidence="2">T-177</strain>
    </source>
</reference>
<evidence type="ECO:0000313" key="1">
    <source>
        <dbReference type="EMBL" id="KAL0946235.1"/>
    </source>
</evidence>
<name>A0ABR3ISE6_9AGAR</name>
<accession>A0ABR3ISE6</accession>
<evidence type="ECO:0000313" key="2">
    <source>
        <dbReference type="Proteomes" id="UP001556367"/>
    </source>
</evidence>
<protein>
    <submittedName>
        <fullName evidence="1">Uncharacterized protein</fullName>
    </submittedName>
</protein>
<dbReference type="EMBL" id="JASNQZ010000015">
    <property type="protein sequence ID" value="KAL0946235.1"/>
    <property type="molecule type" value="Genomic_DNA"/>
</dbReference>
<comment type="caution">
    <text evidence="1">The sequence shown here is derived from an EMBL/GenBank/DDBJ whole genome shotgun (WGS) entry which is preliminary data.</text>
</comment>